<dbReference type="EMBL" id="HG996468">
    <property type="protein sequence ID" value="CAG1849073.1"/>
    <property type="molecule type" value="Genomic_DNA"/>
</dbReference>
<dbReference type="EnsemblPlants" id="Ma03_t03700.1">
    <property type="protein sequence ID" value="Ma03_p03700.1"/>
    <property type="gene ID" value="Ma03_g03700"/>
</dbReference>
<evidence type="ECO:0000313" key="1">
    <source>
        <dbReference type="EMBL" id="CAG1849073.1"/>
    </source>
</evidence>
<organism evidence="2 3">
    <name type="scientific">Musa acuminata subsp. malaccensis</name>
    <name type="common">Wild banana</name>
    <name type="synonym">Musa malaccensis</name>
    <dbReference type="NCBI Taxonomy" id="214687"/>
    <lineage>
        <taxon>Eukaryota</taxon>
        <taxon>Viridiplantae</taxon>
        <taxon>Streptophyta</taxon>
        <taxon>Embryophyta</taxon>
        <taxon>Tracheophyta</taxon>
        <taxon>Spermatophyta</taxon>
        <taxon>Magnoliopsida</taxon>
        <taxon>Liliopsida</taxon>
        <taxon>Zingiberales</taxon>
        <taxon>Musaceae</taxon>
        <taxon>Musa</taxon>
    </lineage>
</organism>
<name>A0A804I843_MUSAM</name>
<gene>
    <name evidence="1" type="ORF">GSMUA_206590.1</name>
</gene>
<dbReference type="AlphaFoldDB" id="A0A804I843"/>
<reference evidence="1" key="1">
    <citation type="submission" date="2021-03" db="EMBL/GenBank/DDBJ databases">
        <authorList>
            <consortium name="Genoscope - CEA"/>
            <person name="William W."/>
        </authorList>
    </citation>
    <scope>NUCLEOTIDE SEQUENCE</scope>
    <source>
        <strain evidence="1">Doubled-haploid Pahang</strain>
    </source>
</reference>
<accession>A0A804I843</accession>
<dbReference type="InParanoid" id="A0A804I843"/>
<proteinExistence type="predicted"/>
<dbReference type="Proteomes" id="UP000012960">
    <property type="component" value="Unplaced"/>
</dbReference>
<dbReference type="Gramene" id="Ma03_t03700.1">
    <property type="protein sequence ID" value="Ma03_p03700.1"/>
    <property type="gene ID" value="Ma03_g03700"/>
</dbReference>
<evidence type="ECO:0000313" key="3">
    <source>
        <dbReference type="Proteomes" id="UP000012960"/>
    </source>
</evidence>
<evidence type="ECO:0000313" key="2">
    <source>
        <dbReference type="EnsemblPlants" id="Ma03_p03700.1"/>
    </source>
</evidence>
<keyword evidence="3" id="KW-1185">Reference proteome</keyword>
<protein>
    <submittedName>
        <fullName evidence="1">(wild Malaysian banana) hypothetical protein</fullName>
    </submittedName>
</protein>
<sequence>MHDSLKPVLLTGKLQDSFFASFALLNGAGLASYPIHC</sequence>
<reference evidence="2" key="2">
    <citation type="submission" date="2021-05" db="UniProtKB">
        <authorList>
            <consortium name="EnsemblPlants"/>
        </authorList>
    </citation>
    <scope>IDENTIFICATION</scope>
    <source>
        <strain evidence="2">subsp. malaccensis</strain>
    </source>
</reference>